<keyword evidence="8 10" id="KW-0482">Metalloprotease</keyword>
<dbReference type="Pfam" id="PF01435">
    <property type="entry name" value="Peptidase_M48"/>
    <property type="match status" value="1"/>
</dbReference>
<dbReference type="RefSeq" id="WP_267621455.1">
    <property type="nucleotide sequence ID" value="NZ_JAODIW010000006.1"/>
</dbReference>
<protein>
    <submittedName>
        <fullName evidence="13">M48 family metalloprotease</fullName>
        <ecNumber evidence="13">3.4.24.-</ecNumber>
    </submittedName>
</protein>
<evidence type="ECO:0000256" key="11">
    <source>
        <dbReference type="SAM" id="Phobius"/>
    </source>
</evidence>
<proteinExistence type="inferred from homology"/>
<keyword evidence="2 10" id="KW-0645">Protease</keyword>
<accession>A0ABD5PG52</accession>
<evidence type="ECO:0000256" key="9">
    <source>
        <dbReference type="ARBA" id="ARBA00023136"/>
    </source>
</evidence>
<evidence type="ECO:0000256" key="4">
    <source>
        <dbReference type="ARBA" id="ARBA00022723"/>
    </source>
</evidence>
<feature type="transmembrane region" description="Helical" evidence="11">
    <location>
        <begin position="187"/>
        <end position="213"/>
    </location>
</feature>
<keyword evidence="5 10" id="KW-0378">Hydrolase</keyword>
<dbReference type="GO" id="GO:0046872">
    <property type="term" value="F:metal ion binding"/>
    <property type="evidence" value="ECO:0007669"/>
    <property type="project" value="UniProtKB-KW"/>
</dbReference>
<gene>
    <name evidence="13" type="ORF">ACFO0N_17275</name>
</gene>
<evidence type="ECO:0000313" key="14">
    <source>
        <dbReference type="Proteomes" id="UP001595921"/>
    </source>
</evidence>
<evidence type="ECO:0000256" key="5">
    <source>
        <dbReference type="ARBA" id="ARBA00022801"/>
    </source>
</evidence>
<evidence type="ECO:0000256" key="6">
    <source>
        <dbReference type="ARBA" id="ARBA00022833"/>
    </source>
</evidence>
<evidence type="ECO:0000256" key="10">
    <source>
        <dbReference type="RuleBase" id="RU003983"/>
    </source>
</evidence>
<dbReference type="Proteomes" id="UP001595921">
    <property type="component" value="Unassembled WGS sequence"/>
</dbReference>
<dbReference type="GO" id="GO:0006508">
    <property type="term" value="P:proteolysis"/>
    <property type="evidence" value="ECO:0007669"/>
    <property type="project" value="UniProtKB-KW"/>
</dbReference>
<dbReference type="EMBL" id="JBHSDS010000008">
    <property type="protein sequence ID" value="MFC4359699.1"/>
    <property type="molecule type" value="Genomic_DNA"/>
</dbReference>
<keyword evidence="1" id="KW-1003">Cell membrane</keyword>
<keyword evidence="4" id="KW-0479">Metal-binding</keyword>
<dbReference type="EC" id="3.4.24.-" evidence="13"/>
<comment type="cofactor">
    <cofactor evidence="10">
        <name>Zn(2+)</name>
        <dbReference type="ChEBI" id="CHEBI:29105"/>
    </cofactor>
    <text evidence="10">Binds 1 zinc ion per subunit.</text>
</comment>
<feature type="transmembrane region" description="Helical" evidence="11">
    <location>
        <begin position="40"/>
        <end position="57"/>
    </location>
</feature>
<dbReference type="PANTHER" id="PTHR43221:SF2">
    <property type="entry name" value="PROTEASE HTPX HOMOLOG"/>
    <property type="match status" value="1"/>
</dbReference>
<organism evidence="13 14">
    <name type="scientific">Halobium salinum</name>
    <dbReference type="NCBI Taxonomy" id="1364940"/>
    <lineage>
        <taxon>Archaea</taxon>
        <taxon>Methanobacteriati</taxon>
        <taxon>Methanobacteriota</taxon>
        <taxon>Stenosarchaea group</taxon>
        <taxon>Halobacteria</taxon>
        <taxon>Halobacteriales</taxon>
        <taxon>Haloferacaceae</taxon>
        <taxon>Halobium</taxon>
    </lineage>
</organism>
<comment type="similarity">
    <text evidence="10">Belongs to the peptidase M48 family.</text>
</comment>
<keyword evidence="14" id="KW-1185">Reference proteome</keyword>
<feature type="domain" description="Peptidase M48" evidence="12">
    <location>
        <begin position="79"/>
        <end position="295"/>
    </location>
</feature>
<evidence type="ECO:0000256" key="7">
    <source>
        <dbReference type="ARBA" id="ARBA00022989"/>
    </source>
</evidence>
<keyword evidence="7 11" id="KW-1133">Transmembrane helix</keyword>
<dbReference type="InterPro" id="IPR050083">
    <property type="entry name" value="HtpX_protease"/>
</dbReference>
<reference evidence="13 14" key="1">
    <citation type="journal article" date="2019" name="Int. J. Syst. Evol. Microbiol.">
        <title>The Global Catalogue of Microorganisms (GCM) 10K type strain sequencing project: providing services to taxonomists for standard genome sequencing and annotation.</title>
        <authorList>
            <consortium name="The Broad Institute Genomics Platform"/>
            <consortium name="The Broad Institute Genome Sequencing Center for Infectious Disease"/>
            <person name="Wu L."/>
            <person name="Ma J."/>
        </authorList>
    </citation>
    <scope>NUCLEOTIDE SEQUENCE [LARGE SCALE GENOMIC DNA]</scope>
    <source>
        <strain evidence="13 14">CGMCC 1.12553</strain>
    </source>
</reference>
<comment type="caution">
    <text evidence="13">The sequence shown here is derived from an EMBL/GenBank/DDBJ whole genome shotgun (WGS) entry which is preliminary data.</text>
</comment>
<keyword evidence="3 11" id="KW-0812">Transmembrane</keyword>
<feature type="transmembrane region" description="Helical" evidence="11">
    <location>
        <begin position="151"/>
        <end position="175"/>
    </location>
</feature>
<dbReference type="PANTHER" id="PTHR43221">
    <property type="entry name" value="PROTEASE HTPX"/>
    <property type="match status" value="1"/>
</dbReference>
<feature type="transmembrane region" description="Helical" evidence="11">
    <location>
        <begin position="12"/>
        <end position="34"/>
    </location>
</feature>
<evidence type="ECO:0000313" key="13">
    <source>
        <dbReference type="EMBL" id="MFC4359699.1"/>
    </source>
</evidence>
<dbReference type="GO" id="GO:0008237">
    <property type="term" value="F:metallopeptidase activity"/>
    <property type="evidence" value="ECO:0007669"/>
    <property type="project" value="UniProtKB-KW"/>
</dbReference>
<evidence type="ECO:0000259" key="12">
    <source>
        <dbReference type="Pfam" id="PF01435"/>
    </source>
</evidence>
<evidence type="ECO:0000256" key="1">
    <source>
        <dbReference type="ARBA" id="ARBA00022475"/>
    </source>
</evidence>
<dbReference type="Gene3D" id="3.30.2010.10">
    <property type="entry name" value="Metalloproteases ('zincins'), catalytic domain"/>
    <property type="match status" value="1"/>
</dbReference>
<name>A0ABD5PG52_9EURY</name>
<keyword evidence="9 11" id="KW-0472">Membrane</keyword>
<evidence type="ECO:0000256" key="2">
    <source>
        <dbReference type="ARBA" id="ARBA00022670"/>
    </source>
</evidence>
<keyword evidence="6 10" id="KW-0862">Zinc</keyword>
<evidence type="ECO:0000256" key="8">
    <source>
        <dbReference type="ARBA" id="ARBA00023049"/>
    </source>
</evidence>
<sequence length="303" mass="32518">MSAVPVRDRSLLLRMALSGVLVLVGYAALVVPLWYYGSPVVAFVVGVLLGLGLLFLLSQGHRLALWTSRAMGLSRTEYPNLYARLERLSRQADVSTPGLAVVPTDEPNAFTAGSGDDAVVFVTLGFLRELPPEEQDAVLAHELAHVKNADALVMTVAAFPTTVALLLVAFGLAFLNDASFWSKSGRNTAFVGGVVFLAGGALFLASVAAVVVLSRYREFAADRGAVAITGDPTSLASALRRLDGGERETTRRPNRDARSLTAMHAFCVVPSGDWLPFFPALHPPTEARVERLRAMERDAESVR</sequence>
<dbReference type="InterPro" id="IPR001915">
    <property type="entry name" value="Peptidase_M48"/>
</dbReference>
<evidence type="ECO:0000256" key="3">
    <source>
        <dbReference type="ARBA" id="ARBA00022692"/>
    </source>
</evidence>
<dbReference type="AlphaFoldDB" id="A0ABD5PG52"/>
<dbReference type="CDD" id="cd07327">
    <property type="entry name" value="M48B_HtpX_like"/>
    <property type="match status" value="1"/>
</dbReference>